<evidence type="ECO:0000256" key="4">
    <source>
        <dbReference type="ARBA" id="ARBA00022475"/>
    </source>
</evidence>
<organism evidence="12 13">
    <name type="scientific">Methylosinus trichosporium (strain ATCC 35070 / NCIMB 11131 / UNIQEM 75 / OB3b)</name>
    <dbReference type="NCBI Taxonomy" id="595536"/>
    <lineage>
        <taxon>Bacteria</taxon>
        <taxon>Pseudomonadati</taxon>
        <taxon>Pseudomonadota</taxon>
        <taxon>Alphaproteobacteria</taxon>
        <taxon>Hyphomicrobiales</taxon>
        <taxon>Methylocystaceae</taxon>
        <taxon>Methylosinus</taxon>
    </lineage>
</organism>
<dbReference type="PANTHER" id="PTHR33446">
    <property type="entry name" value="PROTEIN TONB-RELATED"/>
    <property type="match status" value="1"/>
</dbReference>
<dbReference type="GO" id="GO:0015031">
    <property type="term" value="P:protein transport"/>
    <property type="evidence" value="ECO:0007669"/>
    <property type="project" value="UniProtKB-KW"/>
</dbReference>
<keyword evidence="4" id="KW-1003">Cell membrane</keyword>
<dbReference type="EMBL" id="CP023737">
    <property type="protein sequence ID" value="ATQ70099.1"/>
    <property type="molecule type" value="Genomic_DNA"/>
</dbReference>
<evidence type="ECO:0000259" key="11">
    <source>
        <dbReference type="PROSITE" id="PS52015"/>
    </source>
</evidence>
<protein>
    <submittedName>
        <fullName evidence="12">Energy transducer TonB</fullName>
    </submittedName>
</protein>
<dbReference type="InterPro" id="IPR006260">
    <property type="entry name" value="TonB/TolA_C"/>
</dbReference>
<dbReference type="PROSITE" id="PS52015">
    <property type="entry name" value="TONB_CTD"/>
    <property type="match status" value="1"/>
</dbReference>
<feature type="compositionally biased region" description="Low complexity" evidence="10">
    <location>
        <begin position="73"/>
        <end position="85"/>
    </location>
</feature>
<evidence type="ECO:0000256" key="10">
    <source>
        <dbReference type="SAM" id="MobiDB-lite"/>
    </source>
</evidence>
<evidence type="ECO:0000256" key="8">
    <source>
        <dbReference type="ARBA" id="ARBA00022989"/>
    </source>
</evidence>
<comment type="subcellular location">
    <subcellularLocation>
        <location evidence="1">Cell inner membrane</location>
        <topology evidence="1">Single-pass membrane protein</topology>
        <orientation evidence="1">Periplasmic side</orientation>
    </subcellularLocation>
</comment>
<dbReference type="AlphaFoldDB" id="A0A2D2D5I4"/>
<evidence type="ECO:0000256" key="5">
    <source>
        <dbReference type="ARBA" id="ARBA00022519"/>
    </source>
</evidence>
<dbReference type="Pfam" id="PF03544">
    <property type="entry name" value="TonB_C"/>
    <property type="match status" value="1"/>
</dbReference>
<keyword evidence="8" id="KW-1133">Transmembrane helix</keyword>
<evidence type="ECO:0000256" key="3">
    <source>
        <dbReference type="ARBA" id="ARBA00022448"/>
    </source>
</evidence>
<dbReference type="GO" id="GO:0031992">
    <property type="term" value="F:energy transducer activity"/>
    <property type="evidence" value="ECO:0007669"/>
    <property type="project" value="TreeGrafter"/>
</dbReference>
<feature type="compositionally biased region" description="Pro residues" evidence="10">
    <location>
        <begin position="58"/>
        <end position="69"/>
    </location>
</feature>
<dbReference type="PANTHER" id="PTHR33446:SF2">
    <property type="entry name" value="PROTEIN TONB"/>
    <property type="match status" value="1"/>
</dbReference>
<accession>A0A2D2D5I4</accession>
<dbReference type="Proteomes" id="UP000230709">
    <property type="component" value="Chromosome"/>
</dbReference>
<dbReference type="RefSeq" id="WP_003614779.1">
    <property type="nucleotide sequence ID" value="NZ_ADVE02000001.1"/>
</dbReference>
<dbReference type="SUPFAM" id="SSF74653">
    <property type="entry name" value="TolA/TonB C-terminal domain"/>
    <property type="match status" value="1"/>
</dbReference>
<reference evidence="13" key="1">
    <citation type="submission" date="2017-10" db="EMBL/GenBank/DDBJ databases">
        <title>Completed PacBio SMRT sequence of Methylosinus trichosporium OB3b reveals presence of a third large plasmid.</title>
        <authorList>
            <person name="Charles T.C."/>
            <person name="Lynch M.D.J."/>
            <person name="Heil J.R."/>
            <person name="Cheng J."/>
        </authorList>
    </citation>
    <scope>NUCLEOTIDE SEQUENCE [LARGE SCALE GENOMIC DNA]</scope>
    <source>
        <strain evidence="13">OB3b</strain>
    </source>
</reference>
<keyword evidence="5" id="KW-0997">Cell inner membrane</keyword>
<keyword evidence="6" id="KW-0812">Transmembrane</keyword>
<dbReference type="NCBIfam" id="TIGR01352">
    <property type="entry name" value="tonB_Cterm"/>
    <property type="match status" value="1"/>
</dbReference>
<keyword evidence="13" id="KW-1185">Reference proteome</keyword>
<evidence type="ECO:0000256" key="6">
    <source>
        <dbReference type="ARBA" id="ARBA00022692"/>
    </source>
</evidence>
<proteinExistence type="inferred from homology"/>
<dbReference type="KEGG" id="mtw:CQW49_21065"/>
<dbReference type="GO" id="GO:0098797">
    <property type="term" value="C:plasma membrane protein complex"/>
    <property type="evidence" value="ECO:0007669"/>
    <property type="project" value="TreeGrafter"/>
</dbReference>
<keyword evidence="7" id="KW-0653">Protein transport</keyword>
<name>A0A2D2D5I4_METT3</name>
<evidence type="ECO:0000313" key="12">
    <source>
        <dbReference type="EMBL" id="ATQ70099.1"/>
    </source>
</evidence>
<dbReference type="Gene3D" id="3.30.1150.10">
    <property type="match status" value="1"/>
</dbReference>
<dbReference type="STRING" id="595536.GCA_000178815_00984"/>
<evidence type="ECO:0000256" key="7">
    <source>
        <dbReference type="ARBA" id="ARBA00022927"/>
    </source>
</evidence>
<evidence type="ECO:0000256" key="2">
    <source>
        <dbReference type="ARBA" id="ARBA00006555"/>
    </source>
</evidence>
<gene>
    <name evidence="12" type="ORF">CQW49_21065</name>
</gene>
<evidence type="ECO:0000256" key="9">
    <source>
        <dbReference type="ARBA" id="ARBA00023136"/>
    </source>
</evidence>
<evidence type="ECO:0000313" key="13">
    <source>
        <dbReference type="Proteomes" id="UP000230709"/>
    </source>
</evidence>
<feature type="region of interest" description="Disordered" evidence="10">
    <location>
        <begin position="52"/>
        <end position="150"/>
    </location>
</feature>
<feature type="domain" description="TonB C-terminal" evidence="11">
    <location>
        <begin position="156"/>
        <end position="243"/>
    </location>
</feature>
<keyword evidence="9" id="KW-0472">Membrane</keyword>
<sequence>MSAFVAQWRGTFGAAAMALLAEAALLVAAALWLTSHPSASAIDQSFGPIQLDLTRLPTPEPPPQEPDPPAGGSASEPTPDASSPESAPPGEEPTVPLSDRPSRETPSQPVAPRRYVRDLPPAPLPDLSRLPRRQAAVGPSRRAPPNANGDATQLTEFIERLNDALRSASIYPKEARGVRLTGRVLVRVHYRDGKVWDAAITRSSGFAVLDKAVLEGVVRAVWPPPPPGFEGRELIVPINGSFW</sequence>
<dbReference type="GO" id="GO:0055085">
    <property type="term" value="P:transmembrane transport"/>
    <property type="evidence" value="ECO:0007669"/>
    <property type="project" value="InterPro"/>
</dbReference>
<dbReference type="InterPro" id="IPR037682">
    <property type="entry name" value="TonB_C"/>
</dbReference>
<evidence type="ECO:0000256" key="1">
    <source>
        <dbReference type="ARBA" id="ARBA00004383"/>
    </source>
</evidence>
<keyword evidence="3" id="KW-0813">Transport</keyword>
<dbReference type="InterPro" id="IPR051045">
    <property type="entry name" value="TonB-dependent_transducer"/>
</dbReference>
<comment type="similarity">
    <text evidence="2">Belongs to the TonB family.</text>
</comment>